<comment type="caution">
    <text evidence="1">The sequence shown here is derived from an EMBL/GenBank/DDBJ whole genome shotgun (WGS) entry which is preliminary data.</text>
</comment>
<dbReference type="Proteomes" id="UP000688137">
    <property type="component" value="Unassembled WGS sequence"/>
</dbReference>
<dbReference type="AlphaFoldDB" id="A0A8S1MGC8"/>
<dbReference type="OMA" id="KKATECC"/>
<sequence>MEKVQSQTQLTSHTMLSPIIKKLNFRTDKRGFPILKGSRCHGISFKDQIKQGELQTVILVESWKQLNYDNKQNKKATECCMIY</sequence>
<evidence type="ECO:0000313" key="1">
    <source>
        <dbReference type="EMBL" id="CAD8077702.1"/>
    </source>
</evidence>
<evidence type="ECO:0000313" key="2">
    <source>
        <dbReference type="Proteomes" id="UP000688137"/>
    </source>
</evidence>
<protein>
    <submittedName>
        <fullName evidence="1">Uncharacterized protein</fullName>
    </submittedName>
</protein>
<organism evidence="1 2">
    <name type="scientific">Paramecium primaurelia</name>
    <dbReference type="NCBI Taxonomy" id="5886"/>
    <lineage>
        <taxon>Eukaryota</taxon>
        <taxon>Sar</taxon>
        <taxon>Alveolata</taxon>
        <taxon>Ciliophora</taxon>
        <taxon>Intramacronucleata</taxon>
        <taxon>Oligohymenophorea</taxon>
        <taxon>Peniculida</taxon>
        <taxon>Parameciidae</taxon>
        <taxon>Paramecium</taxon>
    </lineage>
</organism>
<dbReference type="EMBL" id="CAJJDM010000059">
    <property type="protein sequence ID" value="CAD8077702.1"/>
    <property type="molecule type" value="Genomic_DNA"/>
</dbReference>
<proteinExistence type="predicted"/>
<accession>A0A8S1MGC8</accession>
<name>A0A8S1MGC8_PARPR</name>
<reference evidence="1" key="1">
    <citation type="submission" date="2021-01" db="EMBL/GenBank/DDBJ databases">
        <authorList>
            <consortium name="Genoscope - CEA"/>
            <person name="William W."/>
        </authorList>
    </citation>
    <scope>NUCLEOTIDE SEQUENCE</scope>
</reference>
<gene>
    <name evidence="1" type="ORF">PPRIM_AZ9-3.1.T0580245</name>
</gene>
<keyword evidence="2" id="KW-1185">Reference proteome</keyword>